<dbReference type="GO" id="GO:0015629">
    <property type="term" value="C:actin cytoskeleton"/>
    <property type="evidence" value="ECO:0007669"/>
    <property type="project" value="InterPro"/>
</dbReference>
<dbReference type="Proteomes" id="UP000285301">
    <property type="component" value="Unassembled WGS sequence"/>
</dbReference>
<dbReference type="EMBL" id="NCKU01000223">
    <property type="protein sequence ID" value="RWS16480.1"/>
    <property type="molecule type" value="Genomic_DNA"/>
</dbReference>
<organism evidence="1 2">
    <name type="scientific">Dinothrombium tinctorium</name>
    <dbReference type="NCBI Taxonomy" id="1965070"/>
    <lineage>
        <taxon>Eukaryota</taxon>
        <taxon>Metazoa</taxon>
        <taxon>Ecdysozoa</taxon>
        <taxon>Arthropoda</taxon>
        <taxon>Chelicerata</taxon>
        <taxon>Arachnida</taxon>
        <taxon>Acari</taxon>
        <taxon>Acariformes</taxon>
        <taxon>Trombidiformes</taxon>
        <taxon>Prostigmata</taxon>
        <taxon>Anystina</taxon>
        <taxon>Parasitengona</taxon>
        <taxon>Trombidioidea</taxon>
        <taxon>Trombidiidae</taxon>
        <taxon>Dinothrombium</taxon>
    </lineage>
</organism>
<dbReference type="InterPro" id="IPR029982">
    <property type="entry name" value="Kptn"/>
</dbReference>
<reference evidence="1 2" key="1">
    <citation type="journal article" date="2018" name="Gigascience">
        <title>Genomes of trombidid mites reveal novel predicted allergens and laterally-transferred genes associated with secondary metabolism.</title>
        <authorList>
            <person name="Dong X."/>
            <person name="Chaisiri K."/>
            <person name="Xia D."/>
            <person name="Armstrong S.D."/>
            <person name="Fang Y."/>
            <person name="Donnelly M.J."/>
            <person name="Kadowaki T."/>
            <person name="McGarry J.W."/>
            <person name="Darby A.C."/>
            <person name="Makepeace B.L."/>
        </authorList>
    </citation>
    <scope>NUCLEOTIDE SEQUENCE [LARGE SCALE GENOMIC DNA]</scope>
    <source>
        <strain evidence="1">UoL-WK</strain>
    </source>
</reference>
<dbReference type="STRING" id="1965070.A0A443RMI3"/>
<evidence type="ECO:0000313" key="2">
    <source>
        <dbReference type="Proteomes" id="UP000285301"/>
    </source>
</evidence>
<dbReference type="GO" id="GO:0034198">
    <property type="term" value="P:cellular response to amino acid starvation"/>
    <property type="evidence" value="ECO:0007669"/>
    <property type="project" value="TreeGrafter"/>
</dbReference>
<proteinExistence type="predicted"/>
<dbReference type="GO" id="GO:0030027">
    <property type="term" value="C:lamellipodium"/>
    <property type="evidence" value="ECO:0007669"/>
    <property type="project" value="TreeGrafter"/>
</dbReference>
<dbReference type="AlphaFoldDB" id="A0A443RMI3"/>
<protein>
    <submittedName>
        <fullName evidence="1">Kaptin-like protein</fullName>
    </submittedName>
</protein>
<sequence length="432" mass="50221">MEYQSINYFILPHQSNIYGLSCLQTEGNTKVLIATVERQIFCMEYQKGLKPSFKEVQFTYIPNGADIISIDSFKRSKNSHDYVIGITFVKPRVTSAGPESSTEISEKYYFNIYASWPPLSEFNIDFIAQGCLTLEIDFVPYHLYHTHILTTNSNKEYIWLLSGSDSYIHCFRENKERQCFSEEPTNIYFPEFSNIFGIILWMDVFYIHENNENNPQRFTALGYETGLLKVSLTQYNVSTDSWEVLSCWTADFDCPIAYVKFFHDRNSDDFRNIENINLLIVNSLETSVVFRDVKNTHLNNMYKLPESKRVDCSVTGCVGDLDLDGMNEIAIGTFGHELISYKFDKGENKYKLMWIQMFSRPLQSLAYIDITGDGLKELLVLTNKGLHVLQHNLNESHLLLRKRINRLQSVIKNEDDGNKETILQKLKDHFKR</sequence>
<gene>
    <name evidence="1" type="ORF">B4U79_01362</name>
</gene>
<comment type="caution">
    <text evidence="1">The sequence shown here is derived from an EMBL/GenBank/DDBJ whole genome shotgun (WGS) entry which is preliminary data.</text>
</comment>
<dbReference type="GO" id="GO:1904262">
    <property type="term" value="P:negative regulation of TORC1 signaling"/>
    <property type="evidence" value="ECO:0007669"/>
    <property type="project" value="TreeGrafter"/>
</dbReference>
<dbReference type="PANTHER" id="PTHR15435">
    <property type="entry name" value="KICSTOR COMPLEX PROTEIN KAPTIN"/>
    <property type="match status" value="1"/>
</dbReference>
<dbReference type="InterPro" id="IPR028994">
    <property type="entry name" value="Integrin_alpha_N"/>
</dbReference>
<evidence type="ECO:0000313" key="1">
    <source>
        <dbReference type="EMBL" id="RWS16480.1"/>
    </source>
</evidence>
<dbReference type="GO" id="GO:0007015">
    <property type="term" value="P:actin filament organization"/>
    <property type="evidence" value="ECO:0007669"/>
    <property type="project" value="InterPro"/>
</dbReference>
<dbReference type="PANTHER" id="PTHR15435:SF2">
    <property type="entry name" value="KICSTOR COMPLEX PROTEIN KAPTIN"/>
    <property type="match status" value="1"/>
</dbReference>
<dbReference type="SUPFAM" id="SSF69318">
    <property type="entry name" value="Integrin alpha N-terminal domain"/>
    <property type="match status" value="1"/>
</dbReference>
<name>A0A443RMI3_9ACAR</name>
<dbReference type="GO" id="GO:0051015">
    <property type="term" value="F:actin filament binding"/>
    <property type="evidence" value="ECO:0007669"/>
    <property type="project" value="TreeGrafter"/>
</dbReference>
<accession>A0A443RMI3</accession>
<dbReference type="OrthoDB" id="10267127at2759"/>
<keyword evidence="2" id="KW-1185">Reference proteome</keyword>